<evidence type="ECO:0000313" key="2">
    <source>
        <dbReference type="Proteomes" id="UP001274896"/>
    </source>
</evidence>
<keyword evidence="2" id="KW-1185">Reference proteome</keyword>
<name>A0AAE0QE83_9TELE</name>
<protein>
    <submittedName>
        <fullName evidence="1">Uncharacterized protein</fullName>
    </submittedName>
</protein>
<dbReference type="EMBL" id="JAUCMX010000017">
    <property type="protein sequence ID" value="KAK3518932.1"/>
    <property type="molecule type" value="Genomic_DNA"/>
</dbReference>
<reference evidence="1" key="1">
    <citation type="submission" date="2023-06" db="EMBL/GenBank/DDBJ databases">
        <title>Male Hemibagrus guttatus genome.</title>
        <authorList>
            <person name="Bian C."/>
        </authorList>
    </citation>
    <scope>NUCLEOTIDE SEQUENCE</scope>
    <source>
        <strain evidence="1">Male_cb2023</strain>
        <tissue evidence="1">Muscle</tissue>
    </source>
</reference>
<accession>A0AAE0QE83</accession>
<proteinExistence type="predicted"/>
<sequence length="87" mass="9925">MNTVNIEVILRLIQLLMAYFDERTDGLILLADMSASAADVERTLNLPASPSLILLGVSLVLIQRKDQRPPMGKWYQRRQGKWSIRSQ</sequence>
<dbReference type="AlphaFoldDB" id="A0AAE0QE83"/>
<dbReference type="Proteomes" id="UP001274896">
    <property type="component" value="Unassembled WGS sequence"/>
</dbReference>
<evidence type="ECO:0000313" key="1">
    <source>
        <dbReference type="EMBL" id="KAK3518932.1"/>
    </source>
</evidence>
<gene>
    <name evidence="1" type="ORF">QTP70_015964</name>
</gene>
<organism evidence="1 2">
    <name type="scientific">Hemibagrus guttatus</name>
    <dbReference type="NCBI Taxonomy" id="175788"/>
    <lineage>
        <taxon>Eukaryota</taxon>
        <taxon>Metazoa</taxon>
        <taxon>Chordata</taxon>
        <taxon>Craniata</taxon>
        <taxon>Vertebrata</taxon>
        <taxon>Euteleostomi</taxon>
        <taxon>Actinopterygii</taxon>
        <taxon>Neopterygii</taxon>
        <taxon>Teleostei</taxon>
        <taxon>Ostariophysi</taxon>
        <taxon>Siluriformes</taxon>
        <taxon>Bagridae</taxon>
        <taxon>Hemibagrus</taxon>
    </lineage>
</organism>
<comment type="caution">
    <text evidence="1">The sequence shown here is derived from an EMBL/GenBank/DDBJ whole genome shotgun (WGS) entry which is preliminary data.</text>
</comment>